<dbReference type="AlphaFoldDB" id="A0A0F9N4C5"/>
<evidence type="ECO:0000259" key="1">
    <source>
        <dbReference type="Pfam" id="PF00535"/>
    </source>
</evidence>
<dbReference type="InterPro" id="IPR050834">
    <property type="entry name" value="Glycosyltransf_2"/>
</dbReference>
<reference evidence="2" key="1">
    <citation type="journal article" date="2015" name="Nature">
        <title>Complex archaea that bridge the gap between prokaryotes and eukaryotes.</title>
        <authorList>
            <person name="Spang A."/>
            <person name="Saw J.H."/>
            <person name="Jorgensen S.L."/>
            <person name="Zaremba-Niedzwiedzka K."/>
            <person name="Martijn J."/>
            <person name="Lind A.E."/>
            <person name="van Eijk R."/>
            <person name="Schleper C."/>
            <person name="Guy L."/>
            <person name="Ettema T.J."/>
        </authorList>
    </citation>
    <scope>NUCLEOTIDE SEQUENCE</scope>
</reference>
<dbReference type="SUPFAM" id="SSF53448">
    <property type="entry name" value="Nucleotide-diphospho-sugar transferases"/>
    <property type="match status" value="1"/>
</dbReference>
<feature type="non-terminal residue" evidence="2">
    <location>
        <position position="105"/>
    </location>
</feature>
<comment type="caution">
    <text evidence="2">The sequence shown here is derived from an EMBL/GenBank/DDBJ whole genome shotgun (WGS) entry which is preliminary data.</text>
</comment>
<gene>
    <name evidence="2" type="ORF">LCGC14_1307940</name>
</gene>
<organism evidence="2">
    <name type="scientific">marine sediment metagenome</name>
    <dbReference type="NCBI Taxonomy" id="412755"/>
    <lineage>
        <taxon>unclassified sequences</taxon>
        <taxon>metagenomes</taxon>
        <taxon>ecological metagenomes</taxon>
    </lineage>
</organism>
<name>A0A0F9N4C5_9ZZZZ</name>
<accession>A0A0F9N4C5</accession>
<dbReference type="Gene3D" id="3.90.550.10">
    <property type="entry name" value="Spore Coat Polysaccharide Biosynthesis Protein SpsA, Chain A"/>
    <property type="match status" value="1"/>
</dbReference>
<feature type="domain" description="Glycosyltransferase 2-like" evidence="1">
    <location>
        <begin position="21"/>
        <end position="105"/>
    </location>
</feature>
<evidence type="ECO:0000313" key="2">
    <source>
        <dbReference type="EMBL" id="KKM83575.1"/>
    </source>
</evidence>
<dbReference type="PANTHER" id="PTHR43685:SF2">
    <property type="entry name" value="GLYCOSYLTRANSFERASE 2-LIKE DOMAIN-CONTAINING PROTEIN"/>
    <property type="match status" value="1"/>
</dbReference>
<dbReference type="CDD" id="cd00761">
    <property type="entry name" value="Glyco_tranf_GTA_type"/>
    <property type="match status" value="1"/>
</dbReference>
<dbReference type="PANTHER" id="PTHR43685">
    <property type="entry name" value="GLYCOSYLTRANSFERASE"/>
    <property type="match status" value="1"/>
</dbReference>
<proteinExistence type="predicted"/>
<sequence>MNFTASQSIPADEDTKGPEVSVIIPTYNRPMRLREAILSVVNQTFTNWELIVVDDGSTMGIEDPLGKFAEDSRISYHNLDMNHGSPCYARNFGIEQAAGEFIAFL</sequence>
<dbReference type="InterPro" id="IPR001173">
    <property type="entry name" value="Glyco_trans_2-like"/>
</dbReference>
<protein>
    <recommendedName>
        <fullName evidence="1">Glycosyltransferase 2-like domain-containing protein</fullName>
    </recommendedName>
</protein>
<dbReference type="InterPro" id="IPR029044">
    <property type="entry name" value="Nucleotide-diphossugar_trans"/>
</dbReference>
<dbReference type="Pfam" id="PF00535">
    <property type="entry name" value="Glycos_transf_2"/>
    <property type="match status" value="1"/>
</dbReference>
<dbReference type="EMBL" id="LAZR01007692">
    <property type="protein sequence ID" value="KKM83575.1"/>
    <property type="molecule type" value="Genomic_DNA"/>
</dbReference>